<proteinExistence type="predicted"/>
<comment type="caution">
    <text evidence="2">The sequence shown here is derived from an EMBL/GenBank/DDBJ whole genome shotgun (WGS) entry which is preliminary data.</text>
</comment>
<organism evidence="2">
    <name type="scientific">marine sediment metagenome</name>
    <dbReference type="NCBI Taxonomy" id="412755"/>
    <lineage>
        <taxon>unclassified sequences</taxon>
        <taxon>metagenomes</taxon>
        <taxon>ecological metagenomes</taxon>
    </lineage>
</organism>
<reference evidence="2" key="1">
    <citation type="journal article" date="2014" name="Front. Microbiol.">
        <title>High frequency of phylogenetically diverse reductive dehalogenase-homologous genes in deep subseafloor sedimentary metagenomes.</title>
        <authorList>
            <person name="Kawai M."/>
            <person name="Futagami T."/>
            <person name="Toyoda A."/>
            <person name="Takaki Y."/>
            <person name="Nishi S."/>
            <person name="Hori S."/>
            <person name="Arai W."/>
            <person name="Tsubouchi T."/>
            <person name="Morono Y."/>
            <person name="Uchiyama I."/>
            <person name="Ito T."/>
            <person name="Fujiyama A."/>
            <person name="Inagaki F."/>
            <person name="Takami H."/>
        </authorList>
    </citation>
    <scope>NUCLEOTIDE SEQUENCE</scope>
    <source>
        <strain evidence="2">Expedition CK06-06</strain>
    </source>
</reference>
<accession>X1M7M9</accession>
<sequence>MKKQTLKDSSLQEHLQTKKSTEKKTGLGTFFETLFKNVQGYVEIRTIRKGQVKQYFYSDLKLLTSDLTSGLSKFKDTNVFFGVCPRNQKKG</sequence>
<feature type="region of interest" description="Disordered" evidence="1">
    <location>
        <begin position="1"/>
        <end position="20"/>
    </location>
</feature>
<evidence type="ECO:0000256" key="1">
    <source>
        <dbReference type="SAM" id="MobiDB-lite"/>
    </source>
</evidence>
<name>X1M7M9_9ZZZZ</name>
<evidence type="ECO:0000313" key="2">
    <source>
        <dbReference type="EMBL" id="GAI10695.1"/>
    </source>
</evidence>
<gene>
    <name evidence="2" type="ORF">S06H3_12867</name>
</gene>
<dbReference type="EMBL" id="BARV01006283">
    <property type="protein sequence ID" value="GAI10695.1"/>
    <property type="molecule type" value="Genomic_DNA"/>
</dbReference>
<feature type="non-terminal residue" evidence="2">
    <location>
        <position position="91"/>
    </location>
</feature>
<protein>
    <submittedName>
        <fullName evidence="2">Uncharacterized protein</fullName>
    </submittedName>
</protein>
<dbReference type="AlphaFoldDB" id="X1M7M9"/>